<keyword evidence="2" id="KW-1185">Reference proteome</keyword>
<evidence type="ECO:0000313" key="1">
    <source>
        <dbReference type="EMBL" id="DBA26218.1"/>
    </source>
</evidence>
<organism evidence="1 2">
    <name type="scientific">Pyxicephalus adspersus</name>
    <name type="common">African bullfrog</name>
    <dbReference type="NCBI Taxonomy" id="30357"/>
    <lineage>
        <taxon>Eukaryota</taxon>
        <taxon>Metazoa</taxon>
        <taxon>Chordata</taxon>
        <taxon>Craniata</taxon>
        <taxon>Vertebrata</taxon>
        <taxon>Euteleostomi</taxon>
        <taxon>Amphibia</taxon>
        <taxon>Batrachia</taxon>
        <taxon>Anura</taxon>
        <taxon>Neobatrachia</taxon>
        <taxon>Ranoidea</taxon>
        <taxon>Pyxicephalidae</taxon>
        <taxon>Pyxicephalinae</taxon>
        <taxon>Pyxicephalus</taxon>
    </lineage>
</organism>
<accession>A0AAV3AGV5</accession>
<reference evidence="1" key="1">
    <citation type="thesis" date="2020" institute="ProQuest LLC" country="789 East Eisenhower Parkway, Ann Arbor, MI, USA">
        <title>Comparative Genomics and Chromosome Evolution.</title>
        <authorList>
            <person name="Mudd A.B."/>
        </authorList>
    </citation>
    <scope>NUCLEOTIDE SEQUENCE</scope>
    <source>
        <strain evidence="1">1538</strain>
        <tissue evidence="1">Blood</tissue>
    </source>
</reference>
<protein>
    <submittedName>
        <fullName evidence="1">Uncharacterized protein</fullName>
    </submittedName>
</protein>
<dbReference type="AlphaFoldDB" id="A0AAV3AGV5"/>
<evidence type="ECO:0000313" key="2">
    <source>
        <dbReference type="Proteomes" id="UP001181693"/>
    </source>
</evidence>
<name>A0AAV3AGV5_PYXAD</name>
<dbReference type="EMBL" id="DYDO01000004">
    <property type="protein sequence ID" value="DBA26218.1"/>
    <property type="molecule type" value="Genomic_DNA"/>
</dbReference>
<comment type="caution">
    <text evidence="1">The sequence shown here is derived from an EMBL/GenBank/DDBJ whole genome shotgun (WGS) entry which is preliminary data.</text>
</comment>
<sequence length="85" mass="10091">MPYSLLLNRRITTRIVLFFGNILNLVSMLITDQNSRFFDKQSDNSRLLWKGSCALILLPEFRLLGWVVKRWGLYFFVLDIYFLGI</sequence>
<proteinExistence type="predicted"/>
<dbReference type="Proteomes" id="UP001181693">
    <property type="component" value="Unassembled WGS sequence"/>
</dbReference>
<gene>
    <name evidence="1" type="ORF">GDO54_010507</name>
</gene>